<protein>
    <submittedName>
        <fullName evidence="2">Uncharacterized protein</fullName>
    </submittedName>
</protein>
<organism evidence="2 3">
    <name type="scientific">Lentinula aciculospora</name>
    <dbReference type="NCBI Taxonomy" id="153920"/>
    <lineage>
        <taxon>Eukaryota</taxon>
        <taxon>Fungi</taxon>
        <taxon>Dikarya</taxon>
        <taxon>Basidiomycota</taxon>
        <taxon>Agaricomycotina</taxon>
        <taxon>Agaricomycetes</taxon>
        <taxon>Agaricomycetidae</taxon>
        <taxon>Agaricales</taxon>
        <taxon>Marasmiineae</taxon>
        <taxon>Omphalotaceae</taxon>
        <taxon>Lentinula</taxon>
    </lineage>
</organism>
<dbReference type="Proteomes" id="UP001150266">
    <property type="component" value="Unassembled WGS sequence"/>
</dbReference>
<proteinExistence type="predicted"/>
<comment type="caution">
    <text evidence="2">The sequence shown here is derived from an EMBL/GenBank/DDBJ whole genome shotgun (WGS) entry which is preliminary data.</text>
</comment>
<dbReference type="EMBL" id="JAOTPV010000004">
    <property type="protein sequence ID" value="KAJ4483785.1"/>
    <property type="molecule type" value="Genomic_DNA"/>
</dbReference>
<gene>
    <name evidence="2" type="ORF">J3R30DRAFT_3451424</name>
</gene>
<keyword evidence="1" id="KW-0812">Transmembrane</keyword>
<keyword evidence="1" id="KW-1133">Transmembrane helix</keyword>
<sequence length="87" mass="10455">MVRNFFQFIQWLSLQTNVYSIFRLKSTNSCIIRHRSPSYILPHKNFCMEDCSCCFFFFLFLAFSALLYLNRSCMSMFNSNPFWSGMQ</sequence>
<feature type="transmembrane region" description="Helical" evidence="1">
    <location>
        <begin position="51"/>
        <end position="69"/>
    </location>
</feature>
<accession>A0A9W9DTK1</accession>
<name>A0A9W9DTK1_9AGAR</name>
<evidence type="ECO:0000256" key="1">
    <source>
        <dbReference type="SAM" id="Phobius"/>
    </source>
</evidence>
<evidence type="ECO:0000313" key="3">
    <source>
        <dbReference type="Proteomes" id="UP001150266"/>
    </source>
</evidence>
<keyword evidence="1" id="KW-0472">Membrane</keyword>
<reference evidence="2" key="1">
    <citation type="submission" date="2022-08" db="EMBL/GenBank/DDBJ databases">
        <title>A Global Phylogenomic Analysis of the Shiitake Genus Lentinula.</title>
        <authorList>
            <consortium name="DOE Joint Genome Institute"/>
            <person name="Sierra-Patev S."/>
            <person name="Min B."/>
            <person name="Naranjo-Ortiz M."/>
            <person name="Looney B."/>
            <person name="Konkel Z."/>
            <person name="Slot J.C."/>
            <person name="Sakamoto Y."/>
            <person name="Steenwyk J.L."/>
            <person name="Rokas A."/>
            <person name="Carro J."/>
            <person name="Camarero S."/>
            <person name="Ferreira P."/>
            <person name="Molpeceres G."/>
            <person name="Ruiz-Duenas F.J."/>
            <person name="Serrano A."/>
            <person name="Henrissat B."/>
            <person name="Drula E."/>
            <person name="Hughes K.W."/>
            <person name="Mata J.L."/>
            <person name="Ishikawa N.K."/>
            <person name="Vargas-Isla R."/>
            <person name="Ushijima S."/>
            <person name="Smith C.A."/>
            <person name="Ahrendt S."/>
            <person name="Andreopoulos W."/>
            <person name="He G."/>
            <person name="Labutti K."/>
            <person name="Lipzen A."/>
            <person name="Ng V."/>
            <person name="Riley R."/>
            <person name="Sandor L."/>
            <person name="Barry K."/>
            <person name="Martinez A.T."/>
            <person name="Xiao Y."/>
            <person name="Gibbons J.G."/>
            <person name="Terashima K."/>
            <person name="Grigoriev I.V."/>
            <person name="Hibbett D.S."/>
        </authorList>
    </citation>
    <scope>NUCLEOTIDE SEQUENCE</scope>
    <source>
        <strain evidence="2">JLM2183</strain>
    </source>
</reference>
<dbReference type="AlphaFoldDB" id="A0A9W9DTK1"/>
<keyword evidence="3" id="KW-1185">Reference proteome</keyword>
<evidence type="ECO:0000313" key="2">
    <source>
        <dbReference type="EMBL" id="KAJ4483785.1"/>
    </source>
</evidence>